<dbReference type="InterPro" id="IPR012341">
    <property type="entry name" value="6hp_glycosidase-like_sf"/>
</dbReference>
<evidence type="ECO:0000256" key="1">
    <source>
        <dbReference type="SAM" id="SignalP"/>
    </source>
</evidence>
<name>A0A6A5TWS4_9PLEO</name>
<keyword evidence="1" id="KW-0732">Signal</keyword>
<organism evidence="3 4">
    <name type="scientific">Byssothecium circinans</name>
    <dbReference type="NCBI Taxonomy" id="147558"/>
    <lineage>
        <taxon>Eukaryota</taxon>
        <taxon>Fungi</taxon>
        <taxon>Dikarya</taxon>
        <taxon>Ascomycota</taxon>
        <taxon>Pezizomycotina</taxon>
        <taxon>Dothideomycetes</taxon>
        <taxon>Pleosporomycetidae</taxon>
        <taxon>Pleosporales</taxon>
        <taxon>Massarineae</taxon>
        <taxon>Massarinaceae</taxon>
        <taxon>Byssothecium</taxon>
    </lineage>
</organism>
<keyword evidence="4" id="KW-1185">Reference proteome</keyword>
<dbReference type="Gene3D" id="2.60.420.10">
    <property type="entry name" value="Maltose phosphorylase, domain 3"/>
    <property type="match status" value="1"/>
</dbReference>
<dbReference type="InterPro" id="IPR035398">
    <property type="entry name" value="Bac_rhamnosid_C"/>
</dbReference>
<feature type="chain" id="PRO_5025657694" evidence="1">
    <location>
        <begin position="22"/>
        <end position="855"/>
    </location>
</feature>
<dbReference type="OrthoDB" id="10036721at2759"/>
<dbReference type="GO" id="GO:0016798">
    <property type="term" value="F:hydrolase activity, acting on glycosyl bonds"/>
    <property type="evidence" value="ECO:0007669"/>
    <property type="project" value="UniProtKB-KW"/>
</dbReference>
<dbReference type="Pfam" id="PF17390">
    <property type="entry name" value="Bac_rhamnosid_C"/>
    <property type="match status" value="1"/>
</dbReference>
<evidence type="ECO:0000313" key="3">
    <source>
        <dbReference type="EMBL" id="KAF1955146.1"/>
    </source>
</evidence>
<dbReference type="Proteomes" id="UP000800035">
    <property type="component" value="Unassembled WGS sequence"/>
</dbReference>
<feature type="domain" description="Alpha-L-rhamnosidase C-terminal" evidence="2">
    <location>
        <begin position="759"/>
        <end position="827"/>
    </location>
</feature>
<keyword evidence="3" id="KW-0326">Glycosidase</keyword>
<protein>
    <submittedName>
        <fullName evidence="3">Six-hairpin glycosidase</fullName>
    </submittedName>
</protein>
<dbReference type="PANTHER" id="PTHR34987:SF4">
    <property type="entry name" value="ALPHA-L-RHAMNOSIDASE C-TERMINAL DOMAIN-CONTAINING PROTEIN"/>
    <property type="match status" value="1"/>
</dbReference>
<dbReference type="AlphaFoldDB" id="A0A6A5TWS4"/>
<sequence>MIARPPIPFAAVLAVCSSVFASVDYGNIRPAKFAIGSTPQHQGLKEWQDDAIELSQEFPLLTLDYGTEVAGFPIFDVLSLSSPVQLEVKYAEQYPALSEPFSDGPYPFSNGLSDTFRVETFNITAAGNFESFFVQGGQRWETVKLLTNNRVEFQSVGFRATSQHSSIDKLPGRMKTSNDVYNRVFGLGGRAAQVACVDSGNAPSTWDITVDGALVRGQASAQSIAGQEQENYTMSFDTKIVRGGVGWRVASDVQPYGPYFVLTSEYPEHSTFINVNRTLLPPNTLVFNYGWSLVNQSTLTTGWNEYYPLNVSISEGKWFTISTTVEDAGYRIQLDGQTAAFVPVFQAALLTSNRNPYFVFGAGSPYKGSWGFGGFQDQIAYFKNVSVVARNGTEIYRNLMTSNDVLAEYNVATLDHSVCLDGAKRDRLVWIGDFYHTVRIIAHSTARWDYVIGTISYVFSYQLDSGPYAGFVPVSPNLGARPENKNAYTSNYAVLPDYQDLFLAGIGDYFHYTGDVTGLSPYWEKIKKLAEAKLAFIDPYSGLVGNNPNLSSSFNFIGPVNGSAGTGLLAYALQRLTPLAESLNDTATAKLYTKTSSQLRQAINSHLWNEKLGTYSLSVDSPSNFSLTGIAWAILSGAANAKQASSSISMLEELRLGVGYRTYSSEAETPEYQLSPNLSGFLLEALFKSHRDFGVQNASAIEHLLDNLWGSMVDNDEYYSGASWEYVKPDGSPGIDLFTSLAHPWGGAPTYVLPEYLVGVRATEPGYKTFTVMPMVGLLRLEAVNVTVPTPQGSIGVSWTVEGKDALLEVEVSQGLRGVLAFPDGIVHHVDGQRYANETLDLGAGRRTQIKLQLQ</sequence>
<keyword evidence="3" id="KW-0378">Hydrolase</keyword>
<reference evidence="3" key="1">
    <citation type="journal article" date="2020" name="Stud. Mycol.">
        <title>101 Dothideomycetes genomes: a test case for predicting lifestyles and emergence of pathogens.</title>
        <authorList>
            <person name="Haridas S."/>
            <person name="Albert R."/>
            <person name="Binder M."/>
            <person name="Bloem J."/>
            <person name="Labutti K."/>
            <person name="Salamov A."/>
            <person name="Andreopoulos B."/>
            <person name="Baker S."/>
            <person name="Barry K."/>
            <person name="Bills G."/>
            <person name="Bluhm B."/>
            <person name="Cannon C."/>
            <person name="Castanera R."/>
            <person name="Culley D."/>
            <person name="Daum C."/>
            <person name="Ezra D."/>
            <person name="Gonzalez J."/>
            <person name="Henrissat B."/>
            <person name="Kuo A."/>
            <person name="Liang C."/>
            <person name="Lipzen A."/>
            <person name="Lutzoni F."/>
            <person name="Magnuson J."/>
            <person name="Mondo S."/>
            <person name="Nolan M."/>
            <person name="Ohm R."/>
            <person name="Pangilinan J."/>
            <person name="Park H.-J."/>
            <person name="Ramirez L."/>
            <person name="Alfaro M."/>
            <person name="Sun H."/>
            <person name="Tritt A."/>
            <person name="Yoshinaga Y."/>
            <person name="Zwiers L.-H."/>
            <person name="Turgeon B."/>
            <person name="Goodwin S."/>
            <person name="Spatafora J."/>
            <person name="Crous P."/>
            <person name="Grigoriev I."/>
        </authorList>
    </citation>
    <scope>NUCLEOTIDE SEQUENCE</scope>
    <source>
        <strain evidence="3">CBS 675.92</strain>
    </source>
</reference>
<dbReference type="EMBL" id="ML976996">
    <property type="protein sequence ID" value="KAF1955146.1"/>
    <property type="molecule type" value="Genomic_DNA"/>
</dbReference>
<accession>A0A6A5TWS4</accession>
<evidence type="ECO:0000259" key="2">
    <source>
        <dbReference type="Pfam" id="PF17390"/>
    </source>
</evidence>
<dbReference type="Gene3D" id="1.50.10.10">
    <property type="match status" value="1"/>
</dbReference>
<dbReference type="GO" id="GO:0005975">
    <property type="term" value="P:carbohydrate metabolic process"/>
    <property type="evidence" value="ECO:0007669"/>
    <property type="project" value="InterPro"/>
</dbReference>
<evidence type="ECO:0000313" key="4">
    <source>
        <dbReference type="Proteomes" id="UP000800035"/>
    </source>
</evidence>
<dbReference type="PANTHER" id="PTHR34987">
    <property type="entry name" value="C, PUTATIVE (AFU_ORTHOLOGUE AFUA_3G02880)-RELATED"/>
    <property type="match status" value="1"/>
</dbReference>
<proteinExistence type="predicted"/>
<feature type="signal peptide" evidence="1">
    <location>
        <begin position="1"/>
        <end position="21"/>
    </location>
</feature>
<dbReference type="SUPFAM" id="SSF48208">
    <property type="entry name" value="Six-hairpin glycosidases"/>
    <property type="match status" value="1"/>
</dbReference>
<gene>
    <name evidence="3" type="ORF">CC80DRAFT_594741</name>
</gene>
<dbReference type="Gene3D" id="2.60.120.560">
    <property type="entry name" value="Exo-inulinase, domain 1"/>
    <property type="match status" value="1"/>
</dbReference>
<dbReference type="InterPro" id="IPR008928">
    <property type="entry name" value="6-hairpin_glycosidase_sf"/>
</dbReference>